<keyword evidence="1" id="KW-0472">Membrane</keyword>
<proteinExistence type="predicted"/>
<evidence type="ECO:0000313" key="2">
    <source>
        <dbReference type="EMBL" id="MYD90031.1"/>
    </source>
</evidence>
<comment type="caution">
    <text evidence="2">The sequence shown here is derived from an EMBL/GenBank/DDBJ whole genome shotgun (WGS) entry which is preliminary data.</text>
</comment>
<feature type="transmembrane region" description="Helical" evidence="1">
    <location>
        <begin position="107"/>
        <end position="130"/>
    </location>
</feature>
<gene>
    <name evidence="2" type="ORF">F4Y08_06790</name>
</gene>
<dbReference type="AlphaFoldDB" id="A0A6B1DS58"/>
<feature type="transmembrane region" description="Helical" evidence="1">
    <location>
        <begin position="82"/>
        <end position="100"/>
    </location>
</feature>
<protein>
    <submittedName>
        <fullName evidence="2">Uncharacterized protein</fullName>
    </submittedName>
</protein>
<evidence type="ECO:0000256" key="1">
    <source>
        <dbReference type="SAM" id="Phobius"/>
    </source>
</evidence>
<organism evidence="2">
    <name type="scientific">Caldilineaceae bacterium SB0662_bin_9</name>
    <dbReference type="NCBI Taxonomy" id="2605258"/>
    <lineage>
        <taxon>Bacteria</taxon>
        <taxon>Bacillati</taxon>
        <taxon>Chloroflexota</taxon>
        <taxon>Caldilineae</taxon>
        <taxon>Caldilineales</taxon>
        <taxon>Caldilineaceae</taxon>
    </lineage>
</organism>
<feature type="transmembrane region" description="Helical" evidence="1">
    <location>
        <begin position="12"/>
        <end position="34"/>
    </location>
</feature>
<sequence>MALSTVGIVERCANRQVTVAVLFGVAGCVAGLAWRQERLAGLELDSRGWYTPEEAAALFNDLERLDANARAFYATTALTIDMVFPVCYGLLFAVLLFRLFRSGAPLYLLPLALATADVLENITVAVLALSHDGAPSPLAWLAAVFTLTKTVLIVATLAAVCTGCALWLWARMRRSG</sequence>
<reference evidence="2" key="1">
    <citation type="submission" date="2019-09" db="EMBL/GenBank/DDBJ databases">
        <title>Characterisation of the sponge microbiome using genome-centric metagenomics.</title>
        <authorList>
            <person name="Engelberts J.P."/>
            <person name="Robbins S.J."/>
            <person name="De Goeij J.M."/>
            <person name="Aranda M."/>
            <person name="Bell S.C."/>
            <person name="Webster N.S."/>
        </authorList>
    </citation>
    <scope>NUCLEOTIDE SEQUENCE</scope>
    <source>
        <strain evidence="2">SB0662_bin_9</strain>
    </source>
</reference>
<keyword evidence="1" id="KW-1133">Transmembrane helix</keyword>
<name>A0A6B1DS58_9CHLR</name>
<keyword evidence="1" id="KW-0812">Transmembrane</keyword>
<dbReference type="EMBL" id="VXPY01000042">
    <property type="protein sequence ID" value="MYD90031.1"/>
    <property type="molecule type" value="Genomic_DNA"/>
</dbReference>
<accession>A0A6B1DS58</accession>
<feature type="transmembrane region" description="Helical" evidence="1">
    <location>
        <begin position="150"/>
        <end position="170"/>
    </location>
</feature>